<dbReference type="InterPro" id="IPR036736">
    <property type="entry name" value="ACP-like_sf"/>
</dbReference>
<dbReference type="AlphaFoldDB" id="A0A381P4L1"/>
<feature type="domain" description="Carrier" evidence="1">
    <location>
        <begin position="1"/>
        <end position="62"/>
    </location>
</feature>
<protein>
    <recommendedName>
        <fullName evidence="1">Carrier domain-containing protein</fullName>
    </recommendedName>
</protein>
<evidence type="ECO:0000259" key="1">
    <source>
        <dbReference type="PROSITE" id="PS50075"/>
    </source>
</evidence>
<dbReference type="EMBL" id="UINC01000833">
    <property type="protein sequence ID" value="SUZ61885.1"/>
    <property type="molecule type" value="Genomic_DNA"/>
</dbReference>
<evidence type="ECO:0000313" key="2">
    <source>
        <dbReference type="EMBL" id="SUZ61885.1"/>
    </source>
</evidence>
<reference evidence="2" key="1">
    <citation type="submission" date="2018-05" db="EMBL/GenBank/DDBJ databases">
        <authorList>
            <person name="Lanie J.A."/>
            <person name="Ng W.-L."/>
            <person name="Kazmierczak K.M."/>
            <person name="Andrzejewski T.M."/>
            <person name="Davidsen T.M."/>
            <person name="Wayne K.J."/>
            <person name="Tettelin H."/>
            <person name="Glass J.I."/>
            <person name="Rusch D."/>
            <person name="Podicherti R."/>
            <person name="Tsui H.-C.T."/>
            <person name="Winkler M.E."/>
        </authorList>
    </citation>
    <scope>NUCLEOTIDE SEQUENCE</scope>
</reference>
<dbReference type="SUPFAM" id="SSF47336">
    <property type="entry name" value="ACP-like"/>
    <property type="match status" value="1"/>
</dbReference>
<accession>A0A381P4L1</accession>
<proteinExistence type="predicted"/>
<gene>
    <name evidence="2" type="ORF">METZ01_LOCUS14739</name>
</gene>
<dbReference type="InterPro" id="IPR009081">
    <property type="entry name" value="PP-bd_ACP"/>
</dbReference>
<dbReference type="Pfam" id="PF00550">
    <property type="entry name" value="PP-binding"/>
    <property type="match status" value="1"/>
</dbReference>
<organism evidence="2">
    <name type="scientific">marine metagenome</name>
    <dbReference type="NCBI Taxonomy" id="408172"/>
    <lineage>
        <taxon>unclassified sequences</taxon>
        <taxon>metagenomes</taxon>
        <taxon>ecological metagenomes</taxon>
    </lineage>
</organism>
<sequence>MGLKSSDLNAEMNLRDDLDIVSLDAMNIIMALEDEFKIEADIETILEMQKVSDIVDHLSERINV</sequence>
<name>A0A381P4L1_9ZZZZ</name>
<dbReference type="PROSITE" id="PS50075">
    <property type="entry name" value="CARRIER"/>
    <property type="match status" value="1"/>
</dbReference>
<dbReference type="Gene3D" id="1.10.1200.10">
    <property type="entry name" value="ACP-like"/>
    <property type="match status" value="1"/>
</dbReference>